<accession>A0A5P2BR55</accession>
<dbReference type="AlphaFoldDB" id="A0A5P2BR55"/>
<proteinExistence type="predicted"/>
<evidence type="ECO:0000313" key="3">
    <source>
        <dbReference type="Proteomes" id="UP000322927"/>
    </source>
</evidence>
<sequence>MRLTPTFRTVAAGCIALGALLMAQAVSPDSAQASAQVRSESTSAATASAGDLSQLIPGVMHSADVTWGS</sequence>
<gene>
    <name evidence="2" type="ORF">DEJ48_02665</name>
</gene>
<dbReference type="EMBL" id="CP029192">
    <property type="protein sequence ID" value="QES32450.1"/>
    <property type="molecule type" value="Genomic_DNA"/>
</dbReference>
<organism evidence="2 3">
    <name type="scientific">Streptomyces venezuelae</name>
    <dbReference type="NCBI Taxonomy" id="54571"/>
    <lineage>
        <taxon>Bacteria</taxon>
        <taxon>Bacillati</taxon>
        <taxon>Actinomycetota</taxon>
        <taxon>Actinomycetes</taxon>
        <taxon>Kitasatosporales</taxon>
        <taxon>Streptomycetaceae</taxon>
        <taxon>Streptomyces</taxon>
    </lineage>
</organism>
<feature type="signal peptide" evidence="1">
    <location>
        <begin position="1"/>
        <end position="25"/>
    </location>
</feature>
<keyword evidence="1" id="KW-0732">Signal</keyword>
<dbReference type="RefSeq" id="WP_150214099.1">
    <property type="nucleotide sequence ID" value="NZ_CP029192.1"/>
</dbReference>
<feature type="chain" id="PRO_5024948220" evidence="1">
    <location>
        <begin position="26"/>
        <end position="69"/>
    </location>
</feature>
<name>A0A5P2BR55_STRVZ</name>
<evidence type="ECO:0000313" key="2">
    <source>
        <dbReference type="EMBL" id="QES32450.1"/>
    </source>
</evidence>
<protein>
    <submittedName>
        <fullName evidence="2">Uncharacterized protein</fullName>
    </submittedName>
</protein>
<evidence type="ECO:0000256" key="1">
    <source>
        <dbReference type="SAM" id="SignalP"/>
    </source>
</evidence>
<reference evidence="2 3" key="1">
    <citation type="submission" date="2018-05" db="EMBL/GenBank/DDBJ databases">
        <title>Streptomyces venezuelae.</title>
        <authorList>
            <person name="Kim W."/>
            <person name="Lee N."/>
            <person name="Cho B.-K."/>
        </authorList>
    </citation>
    <scope>NUCLEOTIDE SEQUENCE [LARGE SCALE GENOMIC DNA]</scope>
    <source>
        <strain evidence="2 3">ATCC 14584</strain>
    </source>
</reference>
<dbReference type="Proteomes" id="UP000322927">
    <property type="component" value="Chromosome"/>
</dbReference>